<organism evidence="2 3">
    <name type="scientific">Oceanobacillus polygoni</name>
    <dbReference type="NCBI Taxonomy" id="1235259"/>
    <lineage>
        <taxon>Bacteria</taxon>
        <taxon>Bacillati</taxon>
        <taxon>Bacillota</taxon>
        <taxon>Bacilli</taxon>
        <taxon>Bacillales</taxon>
        <taxon>Bacillaceae</taxon>
        <taxon>Oceanobacillus</taxon>
    </lineage>
</organism>
<dbReference type="InterPro" id="IPR041854">
    <property type="entry name" value="BFD-like_2Fe2S-bd_dom_sf"/>
</dbReference>
<dbReference type="RefSeq" id="WP_149472904.1">
    <property type="nucleotide sequence ID" value="NZ_JAGGMB010000003.1"/>
</dbReference>
<keyword evidence="3" id="KW-1185">Reference proteome</keyword>
<accession>A0A9X0YS32</accession>
<proteinExistence type="predicted"/>
<sequence>MTAEKTIVCRCEEVTLGTIQDTVQTYCCSSREVKLRTRAGMGYCGGRTCRHVIDRVVAEITKEPIKDEVQLSYRSPIRPATFAVLGGGKHDNES</sequence>
<comment type="caution">
    <text evidence="2">The sequence shown here is derived from an EMBL/GenBank/DDBJ whole genome shotgun (WGS) entry which is preliminary data.</text>
</comment>
<dbReference type="Pfam" id="PF04324">
    <property type="entry name" value="Fer2_BFD"/>
    <property type="match status" value="1"/>
</dbReference>
<evidence type="ECO:0000313" key="2">
    <source>
        <dbReference type="EMBL" id="MBP2077061.1"/>
    </source>
</evidence>
<reference evidence="2" key="1">
    <citation type="submission" date="2021-03" db="EMBL/GenBank/DDBJ databases">
        <title>Genomic Encyclopedia of Type Strains, Phase IV (KMG-IV): sequencing the most valuable type-strain genomes for metagenomic binning, comparative biology and taxonomic classification.</title>
        <authorList>
            <person name="Goeker M."/>
        </authorList>
    </citation>
    <scope>NUCLEOTIDE SEQUENCE</scope>
    <source>
        <strain evidence="2">DSM 107338</strain>
    </source>
</reference>
<dbReference type="InterPro" id="IPR007419">
    <property type="entry name" value="BFD-like_2Fe2S-bd_dom"/>
</dbReference>
<protein>
    <submittedName>
        <fullName evidence="2">NAD(P)H-nitrite reductase large subunit</fullName>
    </submittedName>
</protein>
<dbReference type="AlphaFoldDB" id="A0A9X0YS32"/>
<gene>
    <name evidence="2" type="ORF">J2Z64_001292</name>
</gene>
<evidence type="ECO:0000259" key="1">
    <source>
        <dbReference type="Pfam" id="PF04324"/>
    </source>
</evidence>
<dbReference type="OrthoDB" id="9801699at2"/>
<name>A0A9X0YS32_9BACI</name>
<dbReference type="Proteomes" id="UP001138793">
    <property type="component" value="Unassembled WGS sequence"/>
</dbReference>
<dbReference type="Gene3D" id="1.10.10.1100">
    <property type="entry name" value="BFD-like [2Fe-2S]-binding domain"/>
    <property type="match status" value="1"/>
</dbReference>
<feature type="domain" description="BFD-like [2Fe-2S]-binding" evidence="1">
    <location>
        <begin position="7"/>
        <end position="59"/>
    </location>
</feature>
<dbReference type="EMBL" id="JAGGMB010000003">
    <property type="protein sequence ID" value="MBP2077061.1"/>
    <property type="molecule type" value="Genomic_DNA"/>
</dbReference>
<evidence type="ECO:0000313" key="3">
    <source>
        <dbReference type="Proteomes" id="UP001138793"/>
    </source>
</evidence>